<dbReference type="SUPFAM" id="SSF54791">
    <property type="entry name" value="Eukaryotic type KH-domain (KH-domain type I)"/>
    <property type="match status" value="1"/>
</dbReference>
<dbReference type="GO" id="GO:0006402">
    <property type="term" value="P:mRNA catabolic process"/>
    <property type="evidence" value="ECO:0007669"/>
    <property type="project" value="UniProtKB-UniRule"/>
</dbReference>
<evidence type="ECO:0000313" key="11">
    <source>
        <dbReference type="Proteomes" id="UP000229459"/>
    </source>
</evidence>
<dbReference type="EC" id="3.1.-.-" evidence="5 6"/>
<proteinExistence type="inferred from homology"/>
<evidence type="ECO:0000256" key="7">
    <source>
        <dbReference type="SAM" id="Coils"/>
    </source>
</evidence>
<name>A0A2H0B5V3_9BACT</name>
<dbReference type="GO" id="GO:0004521">
    <property type="term" value="F:RNA endonuclease activity"/>
    <property type="evidence" value="ECO:0007669"/>
    <property type="project" value="UniProtKB-UniRule"/>
</dbReference>
<gene>
    <name evidence="5 10" type="primary">rny</name>
    <name evidence="10" type="ORF">COX08_03270</name>
</gene>
<dbReference type="InterPro" id="IPR004088">
    <property type="entry name" value="KH_dom_type_1"/>
</dbReference>
<dbReference type="InterPro" id="IPR006675">
    <property type="entry name" value="HDIG_dom"/>
</dbReference>
<dbReference type="EMBL" id="PCSR01000081">
    <property type="protein sequence ID" value="PIP53004.1"/>
    <property type="molecule type" value="Genomic_DNA"/>
</dbReference>
<dbReference type="SMART" id="SM00471">
    <property type="entry name" value="HDc"/>
    <property type="match status" value="1"/>
</dbReference>
<dbReference type="SUPFAM" id="SSF109604">
    <property type="entry name" value="HD-domain/PDEase-like"/>
    <property type="match status" value="1"/>
</dbReference>
<evidence type="ECO:0000256" key="4">
    <source>
        <dbReference type="ARBA" id="ARBA00022884"/>
    </source>
</evidence>
<comment type="similarity">
    <text evidence="5">Belongs to the RNase Y family.</text>
</comment>
<reference evidence="10 11" key="1">
    <citation type="submission" date="2017-09" db="EMBL/GenBank/DDBJ databases">
        <title>Depth-based differentiation of microbial function through sediment-hosted aquifers and enrichment of novel symbionts in the deep terrestrial subsurface.</title>
        <authorList>
            <person name="Probst A.J."/>
            <person name="Ladd B."/>
            <person name="Jarett J.K."/>
            <person name="Geller-Mcgrath D.E."/>
            <person name="Sieber C.M."/>
            <person name="Emerson J.B."/>
            <person name="Anantharaman K."/>
            <person name="Thomas B.C."/>
            <person name="Malmstrom R."/>
            <person name="Stieglmeier M."/>
            <person name="Klingl A."/>
            <person name="Woyke T."/>
            <person name="Ryan C.M."/>
            <person name="Banfield J.F."/>
        </authorList>
    </citation>
    <scope>NUCLEOTIDE SEQUENCE [LARGE SCALE GENOMIC DNA]</scope>
    <source>
        <strain evidence="10">CG23_combo_of_CG06-09_8_20_14_all_34_8</strain>
    </source>
</reference>
<keyword evidence="3 5" id="KW-0378">Hydrolase</keyword>
<dbReference type="PANTHER" id="PTHR12826">
    <property type="entry name" value="RIBONUCLEASE Y"/>
    <property type="match status" value="1"/>
</dbReference>
<keyword evidence="1 5" id="KW-0540">Nuclease</keyword>
<feature type="region of interest" description="Disordered" evidence="8">
    <location>
        <begin position="14"/>
        <end position="47"/>
    </location>
</feature>
<accession>A0A2H0B5V3</accession>
<dbReference type="InterPro" id="IPR022711">
    <property type="entry name" value="RNase_Y_N"/>
</dbReference>
<dbReference type="NCBIfam" id="TIGR03319">
    <property type="entry name" value="RNase_Y"/>
    <property type="match status" value="1"/>
</dbReference>
<dbReference type="Pfam" id="PF01966">
    <property type="entry name" value="HD"/>
    <property type="match status" value="1"/>
</dbReference>
<feature type="domain" description="HD" evidence="9">
    <location>
        <begin position="336"/>
        <end position="428"/>
    </location>
</feature>
<dbReference type="InterPro" id="IPR036612">
    <property type="entry name" value="KH_dom_type_1_sf"/>
</dbReference>
<evidence type="ECO:0000256" key="8">
    <source>
        <dbReference type="SAM" id="MobiDB-lite"/>
    </source>
</evidence>
<feature type="coiled-coil region" evidence="7">
    <location>
        <begin position="53"/>
        <end position="116"/>
    </location>
</feature>
<keyword evidence="4 5" id="KW-0694">RNA-binding</keyword>
<evidence type="ECO:0000256" key="1">
    <source>
        <dbReference type="ARBA" id="ARBA00022722"/>
    </source>
</evidence>
<dbReference type="CDD" id="cd00077">
    <property type="entry name" value="HDc"/>
    <property type="match status" value="1"/>
</dbReference>
<dbReference type="Proteomes" id="UP000229459">
    <property type="component" value="Unassembled WGS sequence"/>
</dbReference>
<evidence type="ECO:0000256" key="2">
    <source>
        <dbReference type="ARBA" id="ARBA00022759"/>
    </source>
</evidence>
<feature type="compositionally biased region" description="Basic and acidic residues" evidence="8">
    <location>
        <begin position="38"/>
        <end position="47"/>
    </location>
</feature>
<dbReference type="Gene3D" id="1.10.3210.10">
    <property type="entry name" value="Hypothetical protein af1432"/>
    <property type="match status" value="1"/>
</dbReference>
<dbReference type="InterPro" id="IPR017705">
    <property type="entry name" value="Ribonuclease_Y"/>
</dbReference>
<dbReference type="InterPro" id="IPR004087">
    <property type="entry name" value="KH_dom"/>
</dbReference>
<dbReference type="Pfam" id="PF00013">
    <property type="entry name" value="KH_1"/>
    <property type="match status" value="1"/>
</dbReference>
<dbReference type="InterPro" id="IPR003607">
    <property type="entry name" value="HD/PDEase_dom"/>
</dbReference>
<dbReference type="GO" id="GO:0003723">
    <property type="term" value="F:RNA binding"/>
    <property type="evidence" value="ECO:0007669"/>
    <property type="project" value="UniProtKB-UniRule"/>
</dbReference>
<dbReference type="PANTHER" id="PTHR12826:SF15">
    <property type="entry name" value="RIBONUCLEASE Y"/>
    <property type="match status" value="1"/>
</dbReference>
<dbReference type="NCBIfam" id="TIGR00277">
    <property type="entry name" value="HDIG"/>
    <property type="match status" value="1"/>
</dbReference>
<dbReference type="CDD" id="cd22431">
    <property type="entry name" value="KH-I_RNaseY"/>
    <property type="match status" value="1"/>
</dbReference>
<keyword evidence="2 5" id="KW-0255">Endonuclease</keyword>
<keyword evidence="7" id="KW-0175">Coiled coil</keyword>
<comment type="caution">
    <text evidence="10">The sequence shown here is derived from an EMBL/GenBank/DDBJ whole genome shotgun (WGS) entry which is preliminary data.</text>
</comment>
<dbReference type="Pfam" id="PF12072">
    <property type="entry name" value="RNase_Y_N"/>
    <property type="match status" value="1"/>
</dbReference>
<dbReference type="InterPro" id="IPR006674">
    <property type="entry name" value="HD_domain"/>
</dbReference>
<evidence type="ECO:0000256" key="6">
    <source>
        <dbReference type="NCBIfam" id="TIGR03319"/>
    </source>
</evidence>
<dbReference type="PROSITE" id="PS50084">
    <property type="entry name" value="KH_TYPE_1"/>
    <property type="match status" value="1"/>
</dbReference>
<protein>
    <recommendedName>
        <fullName evidence="5 6">Ribonuclease Y</fullName>
        <shortName evidence="5">RNase Y</shortName>
        <ecNumber evidence="5 6">3.1.-.-</ecNumber>
    </recommendedName>
</protein>
<dbReference type="SMART" id="SM00322">
    <property type="entry name" value="KH"/>
    <property type="match status" value="1"/>
</dbReference>
<dbReference type="Gene3D" id="3.30.1370.10">
    <property type="entry name" value="K Homology domain, type 1"/>
    <property type="match status" value="1"/>
</dbReference>
<feature type="coiled-coil region" evidence="7">
    <location>
        <begin position="142"/>
        <end position="185"/>
    </location>
</feature>
<dbReference type="AlphaFoldDB" id="A0A2H0B5V3"/>
<sequence>MSFLQRLSSLFKGTTATSQSLEKRDTAQKTQTSFQPRQIDKAKVTERDKHISKQQLLEAQAKAREIIIEAKDEAIKIRQQAEQELSKRRGEVDEQQKKLYQDLADVDRKLGQLEERERNVAKSQQQLETKFNDVEKVKTEQLEKLERVASLTRDEARKLILEGIEKKLKNEIGKLVKEYEDEAREKAEDSAKQILVDAMYHGATDYVAEFTVSVVHIDSEEIKGRVIGKEGRNIRSFEQATGVDVDLDEEGVIRLSCFDPVRREVARVSLETLIKDGRIQPARIEEVVVKTTKDIERIMSKVGEDLCHRVKVYNLPRQIVDTLGRFKYRYSHGQNMINHNIEVTQIGVALAQQVGANVNVVRLGCLLHDIGKVIVDQEGTHVELGVDLLKRNHIPAEVIDCVAEHHQDKDFSSIESVLVYIADAVSGARPGARYEDYEGFVRRMHELEEVAISFEGVKQAFAIQAGREVRVIVDPEQRDDTGTYKLAADIRDKIKKELTYPGAVRVTVIREIRKSEIAN</sequence>
<dbReference type="PROSITE" id="PS51831">
    <property type="entry name" value="HD"/>
    <property type="match status" value="1"/>
</dbReference>
<comment type="function">
    <text evidence="5">Endoribonuclease that initiates mRNA decay.</text>
</comment>
<dbReference type="HAMAP" id="MF_00335">
    <property type="entry name" value="RNase_Y"/>
    <property type="match status" value="1"/>
</dbReference>
<dbReference type="GO" id="GO:0005886">
    <property type="term" value="C:plasma membrane"/>
    <property type="evidence" value="ECO:0007669"/>
    <property type="project" value="UniProtKB-UniRule"/>
</dbReference>
<evidence type="ECO:0000259" key="9">
    <source>
        <dbReference type="PROSITE" id="PS51831"/>
    </source>
</evidence>
<organism evidence="10 11">
    <name type="scientific">Candidatus Beckwithbacteria bacterium CG23_combo_of_CG06-09_8_20_14_all_34_8</name>
    <dbReference type="NCBI Taxonomy" id="1974497"/>
    <lineage>
        <taxon>Bacteria</taxon>
        <taxon>Candidatus Beckwithiibacteriota</taxon>
    </lineage>
</organism>
<evidence type="ECO:0000256" key="3">
    <source>
        <dbReference type="ARBA" id="ARBA00022801"/>
    </source>
</evidence>
<evidence type="ECO:0000313" key="10">
    <source>
        <dbReference type="EMBL" id="PIP53004.1"/>
    </source>
</evidence>
<dbReference type="GO" id="GO:0016787">
    <property type="term" value="F:hydrolase activity"/>
    <property type="evidence" value="ECO:0007669"/>
    <property type="project" value="UniProtKB-KW"/>
</dbReference>
<evidence type="ECO:0000256" key="5">
    <source>
        <dbReference type="HAMAP-Rule" id="MF_00335"/>
    </source>
</evidence>